<protein>
    <submittedName>
        <fullName evidence="1">Uncharacterized protein</fullName>
    </submittedName>
</protein>
<evidence type="ECO:0000313" key="2">
    <source>
        <dbReference type="Proteomes" id="UP000034076"/>
    </source>
</evidence>
<reference evidence="1 2" key="1">
    <citation type="submission" date="2015-04" db="EMBL/GenBank/DDBJ databases">
        <title>Draft genome sequence of bacteremic isolate Catabacter hongkongensis type strain HKU16T.</title>
        <authorList>
            <person name="Lau S.K."/>
            <person name="Teng J.L."/>
            <person name="Huang Y."/>
            <person name="Curreem S.O."/>
            <person name="Tsui S.K."/>
            <person name="Woo P.C."/>
        </authorList>
    </citation>
    <scope>NUCLEOTIDE SEQUENCE [LARGE SCALE GENOMIC DNA]</scope>
    <source>
        <strain evidence="1 2">HKU16</strain>
    </source>
</reference>
<sequence>MQAEFFSNVKNGFAMLFVDEKQSGNFIFCFSSFQKFVIIK</sequence>
<keyword evidence="2" id="KW-1185">Reference proteome</keyword>
<organism evidence="1 2">
    <name type="scientific">Christensenella hongkongensis</name>
    <dbReference type="NCBI Taxonomy" id="270498"/>
    <lineage>
        <taxon>Bacteria</taxon>
        <taxon>Bacillati</taxon>
        <taxon>Bacillota</taxon>
        <taxon>Clostridia</taxon>
        <taxon>Christensenellales</taxon>
        <taxon>Christensenellaceae</taxon>
        <taxon>Christensenella</taxon>
    </lineage>
</organism>
<dbReference type="EMBL" id="LAYJ01000112">
    <property type="protein sequence ID" value="KKI50108.1"/>
    <property type="molecule type" value="Genomic_DNA"/>
</dbReference>
<dbReference type="Proteomes" id="UP000034076">
    <property type="component" value="Unassembled WGS sequence"/>
</dbReference>
<dbReference type="STRING" id="270498.CHK_2171"/>
<proteinExistence type="predicted"/>
<dbReference type="AlphaFoldDB" id="A0A0M2ND32"/>
<gene>
    <name evidence="1" type="ORF">CHK_2171</name>
</gene>
<accession>A0A0M2ND32</accession>
<name>A0A0M2ND32_9FIRM</name>
<comment type="caution">
    <text evidence="1">The sequence shown here is derived from an EMBL/GenBank/DDBJ whole genome shotgun (WGS) entry which is preliminary data.</text>
</comment>
<evidence type="ECO:0000313" key="1">
    <source>
        <dbReference type="EMBL" id="KKI50108.1"/>
    </source>
</evidence>